<feature type="domain" description="Glycosyltransferase 2-like" evidence="1">
    <location>
        <begin position="8"/>
        <end position="171"/>
    </location>
</feature>
<comment type="caution">
    <text evidence="2">The sequence shown here is derived from an EMBL/GenBank/DDBJ whole genome shotgun (WGS) entry which is preliminary data.</text>
</comment>
<evidence type="ECO:0000259" key="1">
    <source>
        <dbReference type="Pfam" id="PF00535"/>
    </source>
</evidence>
<dbReference type="EMBL" id="BNJJ01000003">
    <property type="protein sequence ID" value="GHO83171.1"/>
    <property type="molecule type" value="Genomic_DNA"/>
</dbReference>
<keyword evidence="3" id="KW-1185">Reference proteome</keyword>
<dbReference type="InterPro" id="IPR001173">
    <property type="entry name" value="Glyco_trans_2-like"/>
</dbReference>
<dbReference type="RefSeq" id="WP_201360846.1">
    <property type="nucleotide sequence ID" value="NZ_BNJJ01000003.1"/>
</dbReference>
<dbReference type="SUPFAM" id="SSF53448">
    <property type="entry name" value="Nucleotide-diphospho-sugar transferases"/>
    <property type="match status" value="1"/>
</dbReference>
<dbReference type="PANTHER" id="PTHR43685">
    <property type="entry name" value="GLYCOSYLTRANSFERASE"/>
    <property type="match status" value="1"/>
</dbReference>
<name>A0ABQ3VCG6_9CHLR</name>
<accession>A0ABQ3VCG6</accession>
<protein>
    <recommendedName>
        <fullName evidence="1">Glycosyltransferase 2-like domain-containing protein</fullName>
    </recommendedName>
</protein>
<reference evidence="2 3" key="1">
    <citation type="journal article" date="2021" name="Int. J. Syst. Evol. Microbiol.">
        <title>Reticulibacter mediterranei gen. nov., sp. nov., within the new family Reticulibacteraceae fam. nov., and Ktedonospora formicarum gen. nov., sp. nov., Ktedonobacter robiniae sp. nov., Dictyobacter formicarum sp. nov. and Dictyobacter arantiisoli sp. nov., belonging to the class Ktedonobacteria.</title>
        <authorList>
            <person name="Yabe S."/>
            <person name="Zheng Y."/>
            <person name="Wang C.M."/>
            <person name="Sakai Y."/>
            <person name="Abe K."/>
            <person name="Yokota A."/>
            <person name="Donadio S."/>
            <person name="Cavaletti L."/>
            <person name="Monciardini P."/>
        </authorList>
    </citation>
    <scope>NUCLEOTIDE SEQUENCE [LARGE SCALE GENOMIC DNA]</scope>
    <source>
        <strain evidence="2 3">SOSP1-9</strain>
    </source>
</reference>
<evidence type="ECO:0000313" key="3">
    <source>
        <dbReference type="Proteomes" id="UP000635565"/>
    </source>
</evidence>
<evidence type="ECO:0000313" key="2">
    <source>
        <dbReference type="EMBL" id="GHO83171.1"/>
    </source>
</evidence>
<organism evidence="2 3">
    <name type="scientific">Dictyobacter formicarum</name>
    <dbReference type="NCBI Taxonomy" id="2778368"/>
    <lineage>
        <taxon>Bacteria</taxon>
        <taxon>Bacillati</taxon>
        <taxon>Chloroflexota</taxon>
        <taxon>Ktedonobacteria</taxon>
        <taxon>Ktedonobacterales</taxon>
        <taxon>Dictyobacteraceae</taxon>
        <taxon>Dictyobacter</taxon>
    </lineage>
</organism>
<dbReference type="PANTHER" id="PTHR43685:SF3">
    <property type="entry name" value="SLR2126 PROTEIN"/>
    <property type="match status" value="1"/>
</dbReference>
<gene>
    <name evidence="2" type="ORF">KSZ_11770</name>
</gene>
<dbReference type="InterPro" id="IPR050834">
    <property type="entry name" value="Glycosyltransf_2"/>
</dbReference>
<dbReference type="Proteomes" id="UP000635565">
    <property type="component" value="Unassembled WGS sequence"/>
</dbReference>
<dbReference type="Gene3D" id="3.90.550.10">
    <property type="entry name" value="Spore Coat Polysaccharide Biosynthesis Protein SpsA, Chain A"/>
    <property type="match status" value="1"/>
</dbReference>
<proteinExistence type="predicted"/>
<dbReference type="Pfam" id="PF00535">
    <property type="entry name" value="Glycos_transf_2"/>
    <property type="match status" value="1"/>
</dbReference>
<sequence length="340" mass="37981">MATTCNVTVIICAYTQKRWDDLIAAVESLHKQTRQPDEIIIVIDYNTELFERVRQRYPNITVIENSHLRGLSGARNTGVAIAHGSYIAFLDDDAEAEPHWLELLLKCCIDPHVLGVGGTVLPCWQGSHPAWFPSEFYWVIGCSYQTLLESPVVVRNPYGGCTCIKREVFQETGGYHEGIGRVGINFMGGEEAELSIRAVQHWPEKVFLLEPKALVYHHISAERTHLRYFLSRCYAEGLSKALVSQYVGAKDGLSAERSYAFVTLPLAVSRYIGSALRHGDLHDLLRAGAIVLGLTMTATGYIKGCLRRQSVRHLGIHTDANISFQPTLSFHNGDSKKVHF</sequence>
<dbReference type="InterPro" id="IPR029044">
    <property type="entry name" value="Nucleotide-diphossugar_trans"/>
</dbReference>